<dbReference type="InterPro" id="IPR003595">
    <property type="entry name" value="Tyr_Pase_cat"/>
</dbReference>
<evidence type="ECO:0000313" key="7">
    <source>
        <dbReference type="Proteomes" id="UP000077671"/>
    </source>
</evidence>
<feature type="region of interest" description="Disordered" evidence="2">
    <location>
        <begin position="282"/>
        <end position="310"/>
    </location>
</feature>
<dbReference type="GO" id="GO:0004725">
    <property type="term" value="F:protein tyrosine phosphatase activity"/>
    <property type="evidence" value="ECO:0007669"/>
    <property type="project" value="InterPro"/>
</dbReference>
<dbReference type="PROSITE" id="PS50055">
    <property type="entry name" value="TYR_PHOSPHATASE_PTP"/>
    <property type="match status" value="1"/>
</dbReference>
<feature type="domain" description="Tyrosine-protein phosphatase" evidence="3">
    <location>
        <begin position="78"/>
        <end position="474"/>
    </location>
</feature>
<dbReference type="EMBL" id="LWDD02000142">
    <property type="protein sequence ID" value="KAE8263439.1"/>
    <property type="molecule type" value="Genomic_DNA"/>
</dbReference>
<dbReference type="PRINTS" id="PR00700">
    <property type="entry name" value="PRTYPHPHTASE"/>
</dbReference>
<dbReference type="InterPro" id="IPR000387">
    <property type="entry name" value="Tyr_Pase_dom"/>
</dbReference>
<dbReference type="SMART" id="SM00404">
    <property type="entry name" value="PTPc_motif"/>
    <property type="match status" value="1"/>
</dbReference>
<dbReference type="AlphaFoldDB" id="A0A177UKH9"/>
<dbReference type="PROSITE" id="PS00383">
    <property type="entry name" value="TYR_PHOSPHATASE_1"/>
    <property type="match status" value="1"/>
</dbReference>
<sequence>MRVSRHGTKANAEPDDRAHNAIARLNALDRSRSEEWAEYVHDGGDGEDEDEDEGLRCGTDSGNGSGSKYSWTKALLVEANVRNNRYRDIASWDHALLPGPYLNASLIPPLPLPASTQPSRPQGQAYIASQAPPPHTFPAFFAHLCAQRVRVLVMLTPLTERGLKKADQYWPSAGGGERSIPVRPTLSSRSAHLFHHQQKQREQQLQQQSGGATSTTRSVNRRILNLPSSDWAVEVLEEQDLSTGPSPSSSSSSSASSPSPRPLPSGTHLQLRRLRLHIETRPSPSECILASQTPSGPSSERAGLQQNLNTTSGSATHDLVQLHLSSWADYGTDSLDTLDILLDWIDHLQLQESSPPSPSPSLSQPPPPIWIHCSAGVGRSGTVIAAHMLRNRNRHLPKPKPNSNELIKMTIPEERDRAFLLADCSLEHEHEADADSTQRLAEVIAVVAYLRRFRPMMVQTPAQLEMVCGALAAATATDGPTG</sequence>
<feature type="region of interest" description="Disordered" evidence="2">
    <location>
        <begin position="238"/>
        <end position="267"/>
    </location>
</feature>
<evidence type="ECO:0008006" key="9">
    <source>
        <dbReference type="Google" id="ProtNLM"/>
    </source>
</evidence>
<accession>A0A177UKH9</accession>
<dbReference type="InterPro" id="IPR016130">
    <property type="entry name" value="Tyr_Pase_AS"/>
</dbReference>
<organism evidence="6 7">
    <name type="scientific">Tilletia caries</name>
    <name type="common">wheat bunt fungus</name>
    <dbReference type="NCBI Taxonomy" id="13290"/>
    <lineage>
        <taxon>Eukaryota</taxon>
        <taxon>Fungi</taxon>
        <taxon>Dikarya</taxon>
        <taxon>Basidiomycota</taxon>
        <taxon>Ustilaginomycotina</taxon>
        <taxon>Exobasidiomycetes</taxon>
        <taxon>Tilletiales</taxon>
        <taxon>Tilletiaceae</taxon>
        <taxon>Tilletia</taxon>
    </lineage>
</organism>
<dbReference type="EMBL" id="CAJHJG010005103">
    <property type="protein sequence ID" value="CAD6947542.1"/>
    <property type="molecule type" value="Genomic_DNA"/>
</dbReference>
<dbReference type="InterPro" id="IPR050348">
    <property type="entry name" value="Protein-Tyr_Phosphatase"/>
</dbReference>
<dbReference type="PROSITE" id="PS50056">
    <property type="entry name" value="TYR_PHOSPHATASE_2"/>
    <property type="match status" value="1"/>
</dbReference>
<keyword evidence="8" id="KW-1185">Reference proteome</keyword>
<dbReference type="Proteomes" id="UP000077671">
    <property type="component" value="Unassembled WGS sequence"/>
</dbReference>
<dbReference type="CDD" id="cd00047">
    <property type="entry name" value="PTPc"/>
    <property type="match status" value="1"/>
</dbReference>
<feature type="region of interest" description="Disordered" evidence="2">
    <location>
        <begin position="33"/>
        <end position="66"/>
    </location>
</feature>
<evidence type="ECO:0000313" key="8">
    <source>
        <dbReference type="Proteomes" id="UP000836402"/>
    </source>
</evidence>
<dbReference type="Gene3D" id="3.90.190.10">
    <property type="entry name" value="Protein tyrosine phosphatase superfamily"/>
    <property type="match status" value="2"/>
</dbReference>
<comment type="similarity">
    <text evidence="1">Belongs to the protein-tyrosine phosphatase family. Non-receptor class subfamily.</text>
</comment>
<reference evidence="6" key="1">
    <citation type="submission" date="2016-04" db="EMBL/GenBank/DDBJ databases">
        <authorList>
            <person name="Nguyen H.D."/>
            <person name="Kesanakurti P."/>
            <person name="Cullis J."/>
            <person name="Levesque C.A."/>
            <person name="Hambleton S."/>
        </authorList>
    </citation>
    <scope>NUCLEOTIDE SEQUENCE</scope>
    <source>
        <strain evidence="6">DAOMC 238032</strain>
    </source>
</reference>
<dbReference type="Proteomes" id="UP000836402">
    <property type="component" value="Unassembled WGS sequence"/>
</dbReference>
<evidence type="ECO:0000256" key="2">
    <source>
        <dbReference type="SAM" id="MobiDB-lite"/>
    </source>
</evidence>
<name>A0A177UKH9_9BASI</name>
<dbReference type="Pfam" id="PF00102">
    <property type="entry name" value="Y_phosphatase"/>
    <property type="match status" value="2"/>
</dbReference>
<evidence type="ECO:0000259" key="4">
    <source>
        <dbReference type="PROSITE" id="PS50056"/>
    </source>
</evidence>
<dbReference type="SUPFAM" id="SSF52799">
    <property type="entry name" value="(Phosphotyrosine protein) phosphatases II"/>
    <property type="match status" value="1"/>
</dbReference>
<comment type="caution">
    <text evidence="6">The sequence shown here is derived from an EMBL/GenBank/DDBJ whole genome shotgun (WGS) entry which is preliminary data.</text>
</comment>
<dbReference type="SMART" id="SM00194">
    <property type="entry name" value="PTPc"/>
    <property type="match status" value="1"/>
</dbReference>
<reference evidence="5" key="3">
    <citation type="submission" date="2020-10" db="EMBL/GenBank/DDBJ databases">
        <authorList>
            <person name="Sedaghatjoo S."/>
        </authorList>
    </citation>
    <scope>NUCLEOTIDE SEQUENCE</scope>
    <source>
        <strain evidence="5">AZH3</strain>
    </source>
</reference>
<proteinExistence type="inferred from homology"/>
<feature type="compositionally biased region" description="Polar residues" evidence="2">
    <location>
        <begin position="290"/>
        <end position="310"/>
    </location>
</feature>
<reference evidence="6" key="2">
    <citation type="journal article" date="2019" name="IMA Fungus">
        <title>Genome sequencing and comparison of five Tilletia species to identify candidate genes for the detection of regulated species infecting wheat.</title>
        <authorList>
            <person name="Nguyen H.D.T."/>
            <person name="Sultana T."/>
            <person name="Kesanakurti P."/>
            <person name="Hambleton S."/>
        </authorList>
    </citation>
    <scope>NUCLEOTIDE SEQUENCE</scope>
    <source>
        <strain evidence="6">DAOMC 238032</strain>
    </source>
</reference>
<dbReference type="PANTHER" id="PTHR19134">
    <property type="entry name" value="RECEPTOR-TYPE TYROSINE-PROTEIN PHOSPHATASE"/>
    <property type="match status" value="1"/>
</dbReference>
<dbReference type="InterPro" id="IPR029021">
    <property type="entry name" value="Prot-tyrosine_phosphatase-like"/>
</dbReference>
<gene>
    <name evidence="6" type="ORF">A4X03_0g1680</name>
    <name evidence="5" type="ORF">JKIAZH3_G2405</name>
</gene>
<dbReference type="InterPro" id="IPR000242">
    <property type="entry name" value="PTP_cat"/>
</dbReference>
<feature type="compositionally biased region" description="Polar residues" evidence="2">
    <location>
        <begin position="209"/>
        <end position="218"/>
    </location>
</feature>
<evidence type="ECO:0000256" key="1">
    <source>
        <dbReference type="ARBA" id="ARBA00009649"/>
    </source>
</evidence>
<evidence type="ECO:0000313" key="5">
    <source>
        <dbReference type="EMBL" id="CAD6947542.1"/>
    </source>
</evidence>
<feature type="region of interest" description="Disordered" evidence="2">
    <location>
        <begin position="192"/>
        <end position="220"/>
    </location>
</feature>
<feature type="compositionally biased region" description="Basic and acidic residues" evidence="2">
    <location>
        <begin position="33"/>
        <end position="44"/>
    </location>
</feature>
<protein>
    <recommendedName>
        <fullName evidence="9">Protein-tyrosine-phosphatase</fullName>
    </recommendedName>
</protein>
<feature type="compositionally biased region" description="Low complexity" evidence="2">
    <location>
        <begin position="245"/>
        <end position="258"/>
    </location>
</feature>
<feature type="domain" description="Tyrosine specific protein phosphatases" evidence="4">
    <location>
        <begin position="342"/>
        <end position="465"/>
    </location>
</feature>
<evidence type="ECO:0000313" key="6">
    <source>
        <dbReference type="EMBL" id="KAE8263439.1"/>
    </source>
</evidence>
<dbReference type="PANTHER" id="PTHR19134:SF449">
    <property type="entry name" value="TYROSINE-PROTEIN PHOSPHATASE 1"/>
    <property type="match status" value="1"/>
</dbReference>
<evidence type="ECO:0000259" key="3">
    <source>
        <dbReference type="PROSITE" id="PS50055"/>
    </source>
</evidence>